<dbReference type="GO" id="GO:0016042">
    <property type="term" value="P:lipid catabolic process"/>
    <property type="evidence" value="ECO:0007669"/>
    <property type="project" value="UniProtKB-KW"/>
</dbReference>
<dbReference type="GO" id="GO:0016891">
    <property type="term" value="F:RNA endonuclease activity producing 5'-phosphomonoesters, hydrolytic mechanism"/>
    <property type="evidence" value="ECO:0007669"/>
    <property type="project" value="TreeGrafter"/>
</dbReference>
<dbReference type="OrthoDB" id="3740959at2"/>
<name>A0A2V4AQ44_9PSEU</name>
<evidence type="ECO:0000313" key="9">
    <source>
        <dbReference type="Proteomes" id="UP000249915"/>
    </source>
</evidence>
<evidence type="ECO:0000256" key="1">
    <source>
        <dbReference type="ARBA" id="ARBA00000798"/>
    </source>
</evidence>
<dbReference type="SUPFAM" id="SSF56024">
    <property type="entry name" value="Phospholipase D/nuclease"/>
    <property type="match status" value="2"/>
</dbReference>
<keyword evidence="9" id="KW-1185">Reference proteome</keyword>
<keyword evidence="5" id="KW-0442">Lipid degradation</keyword>
<evidence type="ECO:0000256" key="3">
    <source>
        <dbReference type="ARBA" id="ARBA00012027"/>
    </source>
</evidence>
<evidence type="ECO:0000259" key="7">
    <source>
        <dbReference type="Pfam" id="PF13091"/>
    </source>
</evidence>
<feature type="domain" description="Phospholipase D-like" evidence="7">
    <location>
        <begin position="72"/>
        <end position="211"/>
    </location>
</feature>
<comment type="caution">
    <text evidence="8">The sequence shown here is derived from an EMBL/GenBank/DDBJ whole genome shotgun (WGS) entry which is preliminary data.</text>
</comment>
<dbReference type="EMBL" id="MASW01000005">
    <property type="protein sequence ID" value="PXY22134.1"/>
    <property type="molecule type" value="Genomic_DNA"/>
</dbReference>
<comment type="catalytic activity">
    <reaction evidence="1">
        <text>a 1,2-diacyl-sn-glycero-3-phosphocholine + H2O = a 1,2-diacyl-sn-glycero-3-phosphate + choline + H(+)</text>
        <dbReference type="Rhea" id="RHEA:14445"/>
        <dbReference type="ChEBI" id="CHEBI:15354"/>
        <dbReference type="ChEBI" id="CHEBI:15377"/>
        <dbReference type="ChEBI" id="CHEBI:15378"/>
        <dbReference type="ChEBI" id="CHEBI:57643"/>
        <dbReference type="ChEBI" id="CHEBI:58608"/>
        <dbReference type="EC" id="3.1.4.4"/>
    </reaction>
</comment>
<dbReference type="Pfam" id="PF13091">
    <property type="entry name" value="PLDc_2"/>
    <property type="match status" value="2"/>
</dbReference>
<dbReference type="GO" id="GO:0004630">
    <property type="term" value="F:phospholipase D activity"/>
    <property type="evidence" value="ECO:0007669"/>
    <property type="project" value="UniProtKB-EC"/>
</dbReference>
<comment type="similarity">
    <text evidence="2">Belongs to the phospholipase D family.</text>
</comment>
<proteinExistence type="inferred from homology"/>
<keyword evidence="6" id="KW-0443">Lipid metabolism</keyword>
<gene>
    <name evidence="8" type="ORF">BAY60_19720</name>
</gene>
<dbReference type="InterPro" id="IPR051406">
    <property type="entry name" value="PLD_domain"/>
</dbReference>
<protein>
    <recommendedName>
        <fullName evidence="3">phospholipase D</fullName>
        <ecNumber evidence="3">3.1.4.4</ecNumber>
    </recommendedName>
</protein>
<dbReference type="PANTHER" id="PTHR43856">
    <property type="entry name" value="CARDIOLIPIN HYDROLASE"/>
    <property type="match status" value="1"/>
</dbReference>
<dbReference type="PANTHER" id="PTHR43856:SF1">
    <property type="entry name" value="MITOCHONDRIAL CARDIOLIPIN HYDROLASE"/>
    <property type="match status" value="1"/>
</dbReference>
<dbReference type="InterPro" id="IPR025202">
    <property type="entry name" value="PLD-like_dom"/>
</dbReference>
<dbReference type="EC" id="3.1.4.4" evidence="3"/>
<dbReference type="Gene3D" id="3.30.870.10">
    <property type="entry name" value="Endonuclease Chain A"/>
    <property type="match status" value="2"/>
</dbReference>
<evidence type="ECO:0000256" key="4">
    <source>
        <dbReference type="ARBA" id="ARBA00022801"/>
    </source>
</evidence>
<organism evidence="8 9">
    <name type="scientific">Prauserella muralis</name>
    <dbReference type="NCBI Taxonomy" id="588067"/>
    <lineage>
        <taxon>Bacteria</taxon>
        <taxon>Bacillati</taxon>
        <taxon>Actinomycetota</taxon>
        <taxon>Actinomycetes</taxon>
        <taxon>Pseudonocardiales</taxon>
        <taxon>Pseudonocardiaceae</taxon>
        <taxon>Prauserella</taxon>
    </lineage>
</organism>
<evidence type="ECO:0000313" key="8">
    <source>
        <dbReference type="EMBL" id="PXY22134.1"/>
    </source>
</evidence>
<sequence length="389" mass="41966">MRVKSVLTAAALAVALTSAPVASSAAEQTARPCGDAPAAPVATGAVFNDPAGGDPTAIVRQICSLVRQAPSGSRIRVAHFVISGEAGLDVATELAEAHERGVDVQLVLDGWQVDNPAVELLRRTLGTDESRRSWLHVCTGLSPEGNTAACIGTKGQHNKFYLFSQTGGESDVVVQSSANFTDLNSTTYWNNAVTLPGNTRLYRAYDAYFEDLAAERRTDDYARTTTTGMRGGSVTAYFFPFATGDPVLDFLAGAGCDTRTTIRIGMSEWDTYRIGIAERLLELARRGCQVRIVHGKLDAEVRDVLSGHPNIALRALDDAGALPGRIHSKYLLLEGRHGGDRHARWVLTGSPNYNHTSLRRNDEAMIKTNIGSLYEQYEDNFATMYTAAG</sequence>
<evidence type="ECO:0000256" key="6">
    <source>
        <dbReference type="ARBA" id="ARBA00023098"/>
    </source>
</evidence>
<feature type="domain" description="Phospholipase D-like" evidence="7">
    <location>
        <begin position="259"/>
        <end position="384"/>
    </location>
</feature>
<evidence type="ECO:0000256" key="2">
    <source>
        <dbReference type="ARBA" id="ARBA00008664"/>
    </source>
</evidence>
<dbReference type="Proteomes" id="UP000249915">
    <property type="component" value="Unassembled WGS sequence"/>
</dbReference>
<keyword evidence="4" id="KW-0378">Hydrolase</keyword>
<accession>A0A2V4AQ44</accession>
<evidence type="ECO:0000256" key="5">
    <source>
        <dbReference type="ARBA" id="ARBA00022963"/>
    </source>
</evidence>
<dbReference type="AlphaFoldDB" id="A0A2V4AQ44"/>
<dbReference type="RefSeq" id="WP_112282732.1">
    <property type="nucleotide sequence ID" value="NZ_MASW01000005.1"/>
</dbReference>
<reference evidence="8 9" key="1">
    <citation type="submission" date="2016-07" db="EMBL/GenBank/DDBJ databases">
        <title>Draft genome sequence of Prauserella muralis DSM 45305, isolated from a mould-covered wall in an indoor environment.</title>
        <authorList>
            <person name="Ruckert C."/>
            <person name="Albersmeier A."/>
            <person name="Jiang C.-L."/>
            <person name="Jiang Y."/>
            <person name="Kalinowski J."/>
            <person name="Schneider O."/>
            <person name="Winkler A."/>
            <person name="Zotchev S.B."/>
        </authorList>
    </citation>
    <scope>NUCLEOTIDE SEQUENCE [LARGE SCALE GENOMIC DNA]</scope>
    <source>
        <strain evidence="8 9">DSM 45305</strain>
    </source>
</reference>